<sequence length="143" mass="16280">MAERTDTPTNRSHPRGSSPTESKGSNAPESTNKPGDLLTQYQQELDELKSRIQRPGGLPLNEMGLAERRLGAIQKEAARQACEALQQFRNIHSMKTREYQKRSEGKDNWYKDWLPVVLQQQQQLERALALTKDVSQRTTGFSL</sequence>
<dbReference type="EMBL" id="HG996471">
    <property type="protein sequence ID" value="CAG1847304.1"/>
    <property type="molecule type" value="Genomic_DNA"/>
</dbReference>
<proteinExistence type="predicted"/>
<organism evidence="2">
    <name type="scientific">Musa acuminata subsp. malaccensis</name>
    <name type="common">Wild banana</name>
    <name type="synonym">Musa malaccensis</name>
    <dbReference type="NCBI Taxonomy" id="214687"/>
    <lineage>
        <taxon>Eukaryota</taxon>
        <taxon>Viridiplantae</taxon>
        <taxon>Streptophyta</taxon>
        <taxon>Embryophyta</taxon>
        <taxon>Tracheophyta</taxon>
        <taxon>Spermatophyta</taxon>
        <taxon>Magnoliopsida</taxon>
        <taxon>Liliopsida</taxon>
        <taxon>Zingiberales</taxon>
        <taxon>Musaceae</taxon>
        <taxon>Musa</taxon>
    </lineage>
</organism>
<evidence type="ECO:0000256" key="1">
    <source>
        <dbReference type="SAM" id="MobiDB-lite"/>
    </source>
</evidence>
<feature type="compositionally biased region" description="Polar residues" evidence="1">
    <location>
        <begin position="7"/>
        <end position="37"/>
    </location>
</feature>
<name>A0A8D7FBE9_MUSAM</name>
<accession>A0A8D7FBE9</accession>
<protein>
    <submittedName>
        <fullName evidence="2">(wild Malaysian banana) hypothetical protein</fullName>
    </submittedName>
</protein>
<evidence type="ECO:0000313" key="2">
    <source>
        <dbReference type="EMBL" id="CAG1847304.1"/>
    </source>
</evidence>
<gene>
    <name evidence="2" type="ORF">GSMUA_170990.1</name>
</gene>
<dbReference type="AlphaFoldDB" id="A0A8D7FBE9"/>
<feature type="region of interest" description="Disordered" evidence="1">
    <location>
        <begin position="1"/>
        <end position="37"/>
    </location>
</feature>
<reference evidence="2" key="1">
    <citation type="submission" date="2021-03" db="EMBL/GenBank/DDBJ databases">
        <authorList>
            <consortium name="Genoscope - CEA"/>
            <person name="William W."/>
        </authorList>
    </citation>
    <scope>NUCLEOTIDE SEQUENCE</scope>
    <source>
        <strain evidence="2">Doubled-haploid Pahang</strain>
    </source>
</reference>